<evidence type="ECO:0000313" key="2">
    <source>
        <dbReference type="EMBL" id="CAA9339702.1"/>
    </source>
</evidence>
<sequence length="308" mass="30707">MDAAPLRAAGWAVRGALAGEPWLAGADQDQDPSAGPGSGDGSGSGHAGSYATLDDLLSDAHLDAVAVDGDDADLAGRLPALRAAGLLLLLPTPAPLDAAAVRDARAVAEPAEAAVGLRARWQPWALTVAAALPLVGTPAVQVTVRGWPRGRGAAAELVDLVASWCGDVAAVAAVPAPLPADSLPDGCAVSWALLTGSGATVLVSHDGPVPQVRLSFATARLEAGPAGARWTGGAALPLLGLPAWVPPARGSDPALVATAAALARARGGADIPTSQWPWPADLGDLLVAARVLEALRTSARTERLVPVA</sequence>
<feature type="region of interest" description="Disordered" evidence="1">
    <location>
        <begin position="23"/>
        <end position="46"/>
    </location>
</feature>
<proteinExistence type="predicted"/>
<evidence type="ECO:0000256" key="1">
    <source>
        <dbReference type="SAM" id="MobiDB-lite"/>
    </source>
</evidence>
<feature type="compositionally biased region" description="Gly residues" evidence="1">
    <location>
        <begin position="36"/>
        <end position="46"/>
    </location>
</feature>
<protein>
    <submittedName>
        <fullName evidence="2">Uncharacterized protein</fullName>
    </submittedName>
</protein>
<accession>A0A6J4LSK8</accession>
<dbReference type="EMBL" id="CADCUB010000112">
    <property type="protein sequence ID" value="CAA9339702.1"/>
    <property type="molecule type" value="Genomic_DNA"/>
</dbReference>
<gene>
    <name evidence="2" type="ORF">AVDCRST_MAG07-2278</name>
</gene>
<name>A0A6J4LSK8_9ACTN</name>
<reference evidence="2" key="1">
    <citation type="submission" date="2020-02" db="EMBL/GenBank/DDBJ databases">
        <authorList>
            <person name="Meier V. D."/>
        </authorList>
    </citation>
    <scope>NUCLEOTIDE SEQUENCE</scope>
    <source>
        <strain evidence="2">AVDCRST_MAG07</strain>
    </source>
</reference>
<dbReference type="AlphaFoldDB" id="A0A6J4LSK8"/>
<organism evidence="2">
    <name type="scientific">uncultured Frankineae bacterium</name>
    <dbReference type="NCBI Taxonomy" id="437475"/>
    <lineage>
        <taxon>Bacteria</taxon>
        <taxon>Bacillati</taxon>
        <taxon>Actinomycetota</taxon>
        <taxon>Actinomycetes</taxon>
        <taxon>Frankiales</taxon>
        <taxon>environmental samples</taxon>
    </lineage>
</organism>